<dbReference type="Gene3D" id="1.20.1200.10">
    <property type="entry name" value="Cobalamin adenosyltransferase-like"/>
    <property type="match status" value="1"/>
</dbReference>
<dbReference type="InterPro" id="IPR036451">
    <property type="entry name" value="CblAdoTrfase-like_sf"/>
</dbReference>
<dbReference type="InterPro" id="IPR029499">
    <property type="entry name" value="PduO-typ"/>
</dbReference>
<reference evidence="8 9" key="1">
    <citation type="submission" date="2018-04" db="EMBL/GenBank/DDBJ databases">
        <title>Genomic Encyclopedia of Archaeal and Bacterial Type Strains, Phase II (KMG-II): from individual species to whole genera.</title>
        <authorList>
            <person name="Goeker M."/>
        </authorList>
    </citation>
    <scope>NUCLEOTIDE SEQUENCE [LARGE SCALE GENOMIC DNA]</scope>
    <source>
        <strain evidence="8 9">DSM 28823</strain>
    </source>
</reference>
<comment type="caution">
    <text evidence="8">The sequence shown here is derived from an EMBL/GenBank/DDBJ whole genome shotgun (WGS) entry which is preliminary data.</text>
</comment>
<dbReference type="UniPathway" id="UPA00148">
    <property type="reaction ID" value="UER00233"/>
</dbReference>
<evidence type="ECO:0000256" key="2">
    <source>
        <dbReference type="ARBA" id="ARBA00011233"/>
    </source>
</evidence>
<dbReference type="AlphaFoldDB" id="A0A2T5BY22"/>
<dbReference type="NCBIfam" id="TIGR00636">
    <property type="entry name" value="PduO_Nterm"/>
    <property type="match status" value="1"/>
</dbReference>
<comment type="subunit">
    <text evidence="2">Homotrimer.</text>
</comment>
<keyword evidence="4 6" id="KW-0547">Nucleotide-binding</keyword>
<accession>A0A2T5BY22</accession>
<proteinExistence type="inferred from homology"/>
<dbReference type="EMBL" id="QAAD01000022">
    <property type="protein sequence ID" value="PTN06340.1"/>
    <property type="molecule type" value="Genomic_DNA"/>
</dbReference>
<keyword evidence="3 6" id="KW-0808">Transferase</keyword>
<evidence type="ECO:0000256" key="5">
    <source>
        <dbReference type="ARBA" id="ARBA00022840"/>
    </source>
</evidence>
<evidence type="ECO:0000256" key="3">
    <source>
        <dbReference type="ARBA" id="ARBA00022679"/>
    </source>
</evidence>
<sequence>MAKEFRIYTKTGDDGTTGLIGGSRVKKYDSRLEAYGTVDELNSFVGLVLSGVEDERVRKLLTDVQAKLFVIGAHLAMDENAGDLKQQLPCSEVDIEALEKEMDRMFEELPRLNHFILPTGCQTAAYAHVARTVCRRAERRIVELADKISVDENLVKYINRLSDYLFVLSRKLNQDKKIPETPWIPG</sequence>
<keyword evidence="5 6" id="KW-0067">ATP-binding</keyword>
<dbReference type="FunFam" id="1.20.1200.10:FF:000001">
    <property type="entry name" value="Cob(I)yrinic acid a,c-diamide adenosyltransferase"/>
    <property type="match status" value="1"/>
</dbReference>
<keyword evidence="9" id="KW-1185">Reference proteome</keyword>
<evidence type="ECO:0000256" key="1">
    <source>
        <dbReference type="ARBA" id="ARBA00007487"/>
    </source>
</evidence>
<comment type="pathway">
    <text evidence="6">Cofactor biosynthesis; adenosylcobalamin biosynthesis; adenosylcobalamin from cob(II)yrinate a,c-diamide: step 2/7.</text>
</comment>
<dbReference type="Proteomes" id="UP000243525">
    <property type="component" value="Unassembled WGS sequence"/>
</dbReference>
<dbReference type="PANTHER" id="PTHR12213:SF0">
    <property type="entry name" value="CORRINOID ADENOSYLTRANSFERASE MMAB"/>
    <property type="match status" value="1"/>
</dbReference>
<dbReference type="GO" id="GO:0008817">
    <property type="term" value="F:corrinoid adenosyltransferase activity"/>
    <property type="evidence" value="ECO:0007669"/>
    <property type="project" value="UniProtKB-UniRule"/>
</dbReference>
<dbReference type="InterPro" id="IPR016030">
    <property type="entry name" value="CblAdoTrfase-like"/>
</dbReference>
<keyword evidence="6" id="KW-0169">Cobalamin biosynthesis</keyword>
<dbReference type="Pfam" id="PF01923">
    <property type="entry name" value="Cob_adeno_trans"/>
    <property type="match status" value="1"/>
</dbReference>
<comment type="catalytic activity">
    <reaction evidence="6">
        <text>2 cob(II)alamin + reduced [electron-transfer flavoprotein] + 2 ATP = 2 adenosylcob(III)alamin + 2 triphosphate + oxidized [electron-transfer flavoprotein] + 3 H(+)</text>
        <dbReference type="Rhea" id="RHEA:28671"/>
        <dbReference type="Rhea" id="RHEA-COMP:10685"/>
        <dbReference type="Rhea" id="RHEA-COMP:10686"/>
        <dbReference type="ChEBI" id="CHEBI:15378"/>
        <dbReference type="ChEBI" id="CHEBI:16304"/>
        <dbReference type="ChEBI" id="CHEBI:18036"/>
        <dbReference type="ChEBI" id="CHEBI:18408"/>
        <dbReference type="ChEBI" id="CHEBI:30616"/>
        <dbReference type="ChEBI" id="CHEBI:57692"/>
        <dbReference type="ChEBI" id="CHEBI:58307"/>
        <dbReference type="EC" id="2.5.1.17"/>
    </reaction>
</comment>
<evidence type="ECO:0000313" key="8">
    <source>
        <dbReference type="EMBL" id="PTN06340.1"/>
    </source>
</evidence>
<comment type="similarity">
    <text evidence="1 6">Belongs to the Cob(I)alamin adenosyltransferase family.</text>
</comment>
<dbReference type="RefSeq" id="WP_107823562.1">
    <property type="nucleotide sequence ID" value="NZ_OY782574.1"/>
</dbReference>
<feature type="domain" description="Cobalamin adenosyltransferase-like" evidence="7">
    <location>
        <begin position="7"/>
        <end position="171"/>
    </location>
</feature>
<evidence type="ECO:0000256" key="6">
    <source>
        <dbReference type="RuleBase" id="RU366026"/>
    </source>
</evidence>
<comment type="catalytic activity">
    <reaction evidence="6">
        <text>2 cob(II)yrinate a,c diamide + reduced [electron-transfer flavoprotein] + 2 ATP = 2 adenosylcob(III)yrinate a,c-diamide + 2 triphosphate + oxidized [electron-transfer flavoprotein] + 3 H(+)</text>
        <dbReference type="Rhea" id="RHEA:11528"/>
        <dbReference type="Rhea" id="RHEA-COMP:10685"/>
        <dbReference type="Rhea" id="RHEA-COMP:10686"/>
        <dbReference type="ChEBI" id="CHEBI:15378"/>
        <dbReference type="ChEBI" id="CHEBI:18036"/>
        <dbReference type="ChEBI" id="CHEBI:30616"/>
        <dbReference type="ChEBI" id="CHEBI:57692"/>
        <dbReference type="ChEBI" id="CHEBI:58307"/>
        <dbReference type="ChEBI" id="CHEBI:58503"/>
        <dbReference type="ChEBI" id="CHEBI:58537"/>
        <dbReference type="EC" id="2.5.1.17"/>
    </reaction>
</comment>
<dbReference type="GO" id="GO:0009236">
    <property type="term" value="P:cobalamin biosynthetic process"/>
    <property type="evidence" value="ECO:0007669"/>
    <property type="project" value="UniProtKB-UniRule"/>
</dbReference>
<dbReference type="PANTHER" id="PTHR12213">
    <property type="entry name" value="CORRINOID ADENOSYLTRANSFERASE"/>
    <property type="match status" value="1"/>
</dbReference>
<evidence type="ECO:0000259" key="7">
    <source>
        <dbReference type="Pfam" id="PF01923"/>
    </source>
</evidence>
<dbReference type="EC" id="2.5.1.17" evidence="6"/>
<dbReference type="SUPFAM" id="SSF89028">
    <property type="entry name" value="Cobalamin adenosyltransferase-like"/>
    <property type="match status" value="1"/>
</dbReference>
<dbReference type="OrthoDB" id="9778896at2"/>
<evidence type="ECO:0000313" key="9">
    <source>
        <dbReference type="Proteomes" id="UP000243525"/>
    </source>
</evidence>
<gene>
    <name evidence="8" type="ORF">C8N47_12222</name>
</gene>
<protein>
    <recommendedName>
        <fullName evidence="6">Corrinoid adenosyltransferase</fullName>
        <ecNumber evidence="6">2.5.1.17</ecNumber>
    </recommendedName>
    <alternativeName>
        <fullName evidence="6">Cob(II)alamin adenosyltransferase</fullName>
    </alternativeName>
    <alternativeName>
        <fullName evidence="6">Cob(II)yrinic acid a,c-diamide adenosyltransferase</fullName>
    </alternativeName>
    <alternativeName>
        <fullName evidence="6">Cobinamide/cobalamin adenosyltransferase</fullName>
    </alternativeName>
</protein>
<evidence type="ECO:0000256" key="4">
    <source>
        <dbReference type="ARBA" id="ARBA00022741"/>
    </source>
</evidence>
<organism evidence="8 9">
    <name type="scientific">Mangrovibacterium marinum</name>
    <dbReference type="NCBI Taxonomy" id="1639118"/>
    <lineage>
        <taxon>Bacteria</taxon>
        <taxon>Pseudomonadati</taxon>
        <taxon>Bacteroidota</taxon>
        <taxon>Bacteroidia</taxon>
        <taxon>Marinilabiliales</taxon>
        <taxon>Prolixibacteraceae</taxon>
        <taxon>Mangrovibacterium</taxon>
    </lineage>
</organism>
<dbReference type="GO" id="GO:0005524">
    <property type="term" value="F:ATP binding"/>
    <property type="evidence" value="ECO:0007669"/>
    <property type="project" value="UniProtKB-UniRule"/>
</dbReference>
<name>A0A2T5BY22_9BACT</name>